<dbReference type="InterPro" id="IPR016162">
    <property type="entry name" value="Ald_DH_N"/>
</dbReference>
<comment type="caution">
    <text evidence="5">The sequence shown here is derived from an EMBL/GenBank/DDBJ whole genome shotgun (WGS) entry which is preliminary data.</text>
</comment>
<dbReference type="InterPro" id="IPR029510">
    <property type="entry name" value="Ald_DH_CS_GLU"/>
</dbReference>
<dbReference type="CDD" id="cd07112">
    <property type="entry name" value="ALDH_GABALDH-PuuC"/>
    <property type="match status" value="1"/>
</dbReference>
<dbReference type="InterPro" id="IPR016161">
    <property type="entry name" value="Ald_DH/histidinol_DH"/>
</dbReference>
<dbReference type="RefSeq" id="WP_132044449.1">
    <property type="nucleotide sequence ID" value="NZ_SLTR01000018.1"/>
</dbReference>
<keyword evidence="6" id="KW-1185">Reference proteome</keyword>
<dbReference type="Pfam" id="PF00171">
    <property type="entry name" value="Aldedh"/>
    <property type="match status" value="1"/>
</dbReference>
<keyword evidence="1 3" id="KW-0560">Oxidoreductase</keyword>
<feature type="domain" description="Aldehyde dehydrogenase" evidence="4">
    <location>
        <begin position="34"/>
        <end position="493"/>
    </location>
</feature>
<dbReference type="InterPro" id="IPR015590">
    <property type="entry name" value="Aldehyde_DH_dom"/>
</dbReference>
<sequence>MSTQPLSVEQVFSQAREGQLWAGHLVPGLSHSEAASFTTLAPHDGSVIGRVAEGSEDIIDQAVAAARHGFVSGEWSQRSPAERREVMQRWVALLETHAEELAALDCIDAGKPITECRETDVPETLNTLRWYAEAVDKLYGKVAPTGSDALGVIVKEAIGVVGAVLPWNFPAQMFAWKVGPALATGNSVIVKPAEQTSMSAYRMVQLAHAAGVPESALLVVTGHGETTGQPLGLHPDVDVVSFTGSTEVGRKFLEYSARSNLKEIVLECGGKSPQVVFADLHDLDAVIDDMLSAAFWNMGENCSCGSRLIVESSIKDQLLDKLAAGLAAWKVGNPTDPTVQIGPLVEQVHFEKVRSFLDSAREEGARLAYGGTTPDIGSGWFVEPTIFDGVTPTMRLFKEEVFGPILAVTTFETEEEALALANDTAYGLAASVYTADIRRAQRMASGIRAGTVSVNGFSEGDITTPFGGYKMSGFGGRDNGLEAFDQYTQTKTIWYVN</sequence>
<accession>A0ABY2D593</accession>
<reference evidence="5 6" key="1">
    <citation type="submission" date="2019-03" db="EMBL/GenBank/DDBJ databases">
        <title>Halomonas marinisediminis sp. nov., a moderately halophilic bacterium isolated from the Bohai Gulf.</title>
        <authorList>
            <person name="Ji X."/>
        </authorList>
    </citation>
    <scope>NUCLEOTIDE SEQUENCE [LARGE SCALE GENOMIC DNA]</scope>
    <source>
        <strain evidence="5 6">204</strain>
    </source>
</reference>
<dbReference type="Gene3D" id="3.40.309.10">
    <property type="entry name" value="Aldehyde Dehydrogenase, Chain A, domain 2"/>
    <property type="match status" value="1"/>
</dbReference>
<organism evidence="5 6">
    <name type="scientific">Halomonas marinisediminis</name>
    <dbReference type="NCBI Taxonomy" id="2546095"/>
    <lineage>
        <taxon>Bacteria</taxon>
        <taxon>Pseudomonadati</taxon>
        <taxon>Pseudomonadota</taxon>
        <taxon>Gammaproteobacteria</taxon>
        <taxon>Oceanospirillales</taxon>
        <taxon>Halomonadaceae</taxon>
        <taxon>Halomonas</taxon>
    </lineage>
</organism>
<name>A0ABY2D593_9GAMM</name>
<evidence type="ECO:0000313" key="5">
    <source>
        <dbReference type="EMBL" id="TDB01430.1"/>
    </source>
</evidence>
<protein>
    <submittedName>
        <fullName evidence="5">Aldehyde dehydrogenase</fullName>
    </submittedName>
</protein>
<evidence type="ECO:0000313" key="6">
    <source>
        <dbReference type="Proteomes" id="UP000294823"/>
    </source>
</evidence>
<dbReference type="PROSITE" id="PS00070">
    <property type="entry name" value="ALDEHYDE_DEHYDR_CYS"/>
    <property type="match status" value="1"/>
</dbReference>
<evidence type="ECO:0000256" key="3">
    <source>
        <dbReference type="RuleBase" id="RU003345"/>
    </source>
</evidence>
<dbReference type="PROSITE" id="PS00687">
    <property type="entry name" value="ALDEHYDE_DEHYDR_GLU"/>
    <property type="match status" value="1"/>
</dbReference>
<proteinExistence type="inferred from homology"/>
<dbReference type="Proteomes" id="UP000294823">
    <property type="component" value="Unassembled WGS sequence"/>
</dbReference>
<evidence type="ECO:0000256" key="1">
    <source>
        <dbReference type="ARBA" id="ARBA00023002"/>
    </source>
</evidence>
<comment type="similarity">
    <text evidence="3">Belongs to the aldehyde dehydrogenase family.</text>
</comment>
<dbReference type="InterPro" id="IPR016160">
    <property type="entry name" value="Ald_DH_CS_CYS"/>
</dbReference>
<dbReference type="SUPFAM" id="SSF53720">
    <property type="entry name" value="ALDH-like"/>
    <property type="match status" value="1"/>
</dbReference>
<dbReference type="EMBL" id="SLTR01000018">
    <property type="protein sequence ID" value="TDB01430.1"/>
    <property type="molecule type" value="Genomic_DNA"/>
</dbReference>
<evidence type="ECO:0000259" key="4">
    <source>
        <dbReference type="Pfam" id="PF00171"/>
    </source>
</evidence>
<dbReference type="PANTHER" id="PTHR11699">
    <property type="entry name" value="ALDEHYDE DEHYDROGENASE-RELATED"/>
    <property type="match status" value="1"/>
</dbReference>
<dbReference type="InterPro" id="IPR016163">
    <property type="entry name" value="Ald_DH_C"/>
</dbReference>
<evidence type="ECO:0000256" key="2">
    <source>
        <dbReference type="PROSITE-ProRule" id="PRU10007"/>
    </source>
</evidence>
<dbReference type="Gene3D" id="3.40.605.10">
    <property type="entry name" value="Aldehyde Dehydrogenase, Chain A, domain 1"/>
    <property type="match status" value="1"/>
</dbReference>
<feature type="active site" evidence="2">
    <location>
        <position position="267"/>
    </location>
</feature>
<gene>
    <name evidence="5" type="ORF">E0702_12835</name>
</gene>